<evidence type="ECO:0008006" key="4">
    <source>
        <dbReference type="Google" id="ProtNLM"/>
    </source>
</evidence>
<dbReference type="OrthoDB" id="4158939at2759"/>
<name>V9DBA3_9EURO</name>
<evidence type="ECO:0000313" key="2">
    <source>
        <dbReference type="EMBL" id="ETI24194.1"/>
    </source>
</evidence>
<proteinExistence type="predicted"/>
<dbReference type="AlphaFoldDB" id="V9DBA3"/>
<reference evidence="2 3" key="1">
    <citation type="submission" date="2013-03" db="EMBL/GenBank/DDBJ databases">
        <title>The Genome Sequence of Cladophialophora carrionii CBS 160.54.</title>
        <authorList>
            <consortium name="The Broad Institute Genomics Platform"/>
            <person name="Cuomo C."/>
            <person name="de Hoog S."/>
            <person name="Gorbushina A."/>
            <person name="Walker B."/>
            <person name="Young S.K."/>
            <person name="Zeng Q."/>
            <person name="Gargeya S."/>
            <person name="Fitzgerald M."/>
            <person name="Haas B."/>
            <person name="Abouelleil A."/>
            <person name="Allen A.W."/>
            <person name="Alvarado L."/>
            <person name="Arachchi H.M."/>
            <person name="Berlin A.M."/>
            <person name="Chapman S.B."/>
            <person name="Gainer-Dewar J."/>
            <person name="Goldberg J."/>
            <person name="Griggs A."/>
            <person name="Gujja S."/>
            <person name="Hansen M."/>
            <person name="Howarth C."/>
            <person name="Imamovic A."/>
            <person name="Ireland A."/>
            <person name="Larimer J."/>
            <person name="McCowan C."/>
            <person name="Murphy C."/>
            <person name="Pearson M."/>
            <person name="Poon T.W."/>
            <person name="Priest M."/>
            <person name="Roberts A."/>
            <person name="Saif S."/>
            <person name="Shea T."/>
            <person name="Sisk P."/>
            <person name="Sykes S."/>
            <person name="Wortman J."/>
            <person name="Nusbaum C."/>
            <person name="Birren B."/>
        </authorList>
    </citation>
    <scope>NUCLEOTIDE SEQUENCE [LARGE SCALE GENOMIC DNA]</scope>
    <source>
        <strain evidence="2 3">CBS 160.54</strain>
    </source>
</reference>
<evidence type="ECO:0000313" key="3">
    <source>
        <dbReference type="Proteomes" id="UP000030678"/>
    </source>
</evidence>
<gene>
    <name evidence="2" type="ORF">G647_03563</name>
</gene>
<dbReference type="RefSeq" id="XP_008726130.1">
    <property type="nucleotide sequence ID" value="XM_008727908.1"/>
</dbReference>
<dbReference type="VEuPathDB" id="FungiDB:G647_03563"/>
<evidence type="ECO:0000256" key="1">
    <source>
        <dbReference type="SAM" id="MobiDB-lite"/>
    </source>
</evidence>
<dbReference type="GeneID" id="19982056"/>
<protein>
    <recommendedName>
        <fullName evidence="4">Fungal N-terminal domain-containing protein</fullName>
    </recommendedName>
</protein>
<sequence length="270" mass="29239">MTDPFSVASGAIGVVSLGLTIEQSLAECGSGILALQTKVAALQRVHGPSLRRDSLHHAARKAIFPFNKDALVELSGTIDSLQQNLETVLVIANLEATSAQLNVQNVVNDKVDAVITLSNGIRAGVQNVSQDISLLRNDFSAFKSDLGMVKSALDPGLQAVMQRIDHLSGQVGMMQVSHATSGANFQSVNIQARTLQQRLIAKPSLFHQFCVEDKETKITTKLGFLSKKLSHQFAFVAIRPVVKRPKNRFSPSSTADIRPMNRTVLSTLRT</sequence>
<feature type="region of interest" description="Disordered" evidence="1">
    <location>
        <begin position="247"/>
        <end position="270"/>
    </location>
</feature>
<organism evidence="2 3">
    <name type="scientific">Cladophialophora carrionii CBS 160.54</name>
    <dbReference type="NCBI Taxonomy" id="1279043"/>
    <lineage>
        <taxon>Eukaryota</taxon>
        <taxon>Fungi</taxon>
        <taxon>Dikarya</taxon>
        <taxon>Ascomycota</taxon>
        <taxon>Pezizomycotina</taxon>
        <taxon>Eurotiomycetes</taxon>
        <taxon>Chaetothyriomycetidae</taxon>
        <taxon>Chaetothyriales</taxon>
        <taxon>Herpotrichiellaceae</taxon>
        <taxon>Cladophialophora</taxon>
    </lineage>
</organism>
<dbReference type="EMBL" id="KB822704">
    <property type="protein sequence ID" value="ETI24194.1"/>
    <property type="molecule type" value="Genomic_DNA"/>
</dbReference>
<dbReference type="Proteomes" id="UP000030678">
    <property type="component" value="Unassembled WGS sequence"/>
</dbReference>
<accession>V9DBA3</accession>
<dbReference type="HOGENOM" id="CLU_090036_0_0_1"/>